<proteinExistence type="predicted"/>
<protein>
    <submittedName>
        <fullName evidence="1">Uncharacterized protein</fullName>
    </submittedName>
</protein>
<reference evidence="1" key="1">
    <citation type="submission" date="2019-08" db="EMBL/GenBank/DDBJ databases">
        <authorList>
            <person name="Kucharzyk K."/>
            <person name="Murdoch R.W."/>
            <person name="Higgins S."/>
            <person name="Loffler F."/>
        </authorList>
    </citation>
    <scope>NUCLEOTIDE SEQUENCE</scope>
</reference>
<dbReference type="EMBL" id="VSSQ01068717">
    <property type="protein sequence ID" value="MPN20857.1"/>
    <property type="molecule type" value="Genomic_DNA"/>
</dbReference>
<accession>A0A645G1Y8</accession>
<gene>
    <name evidence="1" type="ORF">SDC9_168236</name>
</gene>
<organism evidence="1">
    <name type="scientific">bioreactor metagenome</name>
    <dbReference type="NCBI Taxonomy" id="1076179"/>
    <lineage>
        <taxon>unclassified sequences</taxon>
        <taxon>metagenomes</taxon>
        <taxon>ecological metagenomes</taxon>
    </lineage>
</organism>
<comment type="caution">
    <text evidence="1">The sequence shown here is derived from an EMBL/GenBank/DDBJ whole genome shotgun (WGS) entry which is preliminary data.</text>
</comment>
<name>A0A645G1Y8_9ZZZZ</name>
<dbReference type="AlphaFoldDB" id="A0A645G1Y8"/>
<evidence type="ECO:0000313" key="1">
    <source>
        <dbReference type="EMBL" id="MPN20857.1"/>
    </source>
</evidence>
<sequence length="135" mass="15354">MDMCPVISMMAIWLSLPDSHTRLVASWRKSWKCKSSMPARSVRRANEVPSALGLGTWKKIRVSFSGHFSSCALTMARARWLRSTVRARRVLVWAAGTKRVNRSADRCFQQAFTISCSRMAVSSAKPMMRSQSWRL</sequence>